<evidence type="ECO:0000256" key="2">
    <source>
        <dbReference type="ARBA" id="ARBA00023136"/>
    </source>
</evidence>
<accession>A0ABW0K8Y7</accession>
<keyword evidence="3" id="KW-0812">Transmembrane</keyword>
<dbReference type="RefSeq" id="WP_377524513.1">
    <property type="nucleotide sequence ID" value="NZ_JBHSMJ010000014.1"/>
</dbReference>
<feature type="transmembrane region" description="Helical" evidence="3">
    <location>
        <begin position="282"/>
        <end position="301"/>
    </location>
</feature>
<dbReference type="InterPro" id="IPR004995">
    <property type="entry name" value="Spore_Ger"/>
</dbReference>
<dbReference type="EMBL" id="JBHSMJ010000014">
    <property type="protein sequence ID" value="MFC5448996.1"/>
    <property type="molecule type" value="Genomic_DNA"/>
</dbReference>
<dbReference type="PANTHER" id="PTHR22550">
    <property type="entry name" value="SPORE GERMINATION PROTEIN"/>
    <property type="match status" value="1"/>
</dbReference>
<name>A0ABW0K8Y7_9BACL</name>
<keyword evidence="5" id="KW-1185">Reference proteome</keyword>
<organism evidence="4 5">
    <name type="scientific">Paenibacillus aestuarii</name>
    <dbReference type="NCBI Taxonomy" id="516965"/>
    <lineage>
        <taxon>Bacteria</taxon>
        <taxon>Bacillati</taxon>
        <taxon>Bacillota</taxon>
        <taxon>Bacilli</taxon>
        <taxon>Bacillales</taxon>
        <taxon>Paenibacillaceae</taxon>
        <taxon>Paenibacillus</taxon>
    </lineage>
</organism>
<protein>
    <submittedName>
        <fullName evidence="4">Spore germination protein</fullName>
    </submittedName>
</protein>
<evidence type="ECO:0000313" key="5">
    <source>
        <dbReference type="Proteomes" id="UP001596044"/>
    </source>
</evidence>
<keyword evidence="2 3" id="KW-0472">Membrane</keyword>
<proteinExistence type="inferred from homology"/>
<comment type="caution">
    <text evidence="4">The sequence shown here is derived from an EMBL/GenBank/DDBJ whole genome shotgun (WGS) entry which is preliminary data.</text>
</comment>
<evidence type="ECO:0000313" key="4">
    <source>
        <dbReference type="EMBL" id="MFC5448996.1"/>
    </source>
</evidence>
<feature type="transmembrane region" description="Helical" evidence="3">
    <location>
        <begin position="377"/>
        <end position="395"/>
    </location>
</feature>
<gene>
    <name evidence="4" type="ORF">ACFPOG_12015</name>
</gene>
<dbReference type="Proteomes" id="UP001596044">
    <property type="component" value="Unassembled WGS sequence"/>
</dbReference>
<dbReference type="PIRSF" id="PIRSF005690">
    <property type="entry name" value="GerBA"/>
    <property type="match status" value="1"/>
</dbReference>
<sequence>MDTLISQNQAENEQVLRQLFDACFDITFRSIHPPGGPSILIIYIAGLVDTDKLNNELFRPDSSEWCGLFTTAHISSVAPSSETRYIQEVCNLLLQGQTAVFIEGRSSCILLDLKSKDGRSIDEPTFEQSIRGPRESFTERIEVNSSLIRKRIQSTRLKLESVKIGSLSKTSVIIVYVEGIVQENVLSQVKERVNRIRTDAILDSGYIEEMIEDVSFTPFPQIQLTERPDIVAANILEGKVALLTDGSPNALIVPMTFWSTFQSADDYYERFIFASLMRWTRLILFSVSLYLPSLFVAITTFHSQLMPTNFLFSITTAREGVPFPSVIEALLMEFMFEALREAGIRLPKATGSAVSIVGALVIGQAAVQAGIVSAPMVIVVSMTGIASFAIPRYNMSIAFRILRFPMLLLSGMFGLYGVAMGTIGLLAHMARLEPFGVPYLSPVSPLRPRQLSDVFIRAPRTHTSRIRYGLSVFRRKNSNEGEL</sequence>
<reference evidence="5" key="1">
    <citation type="journal article" date="2019" name="Int. J. Syst. Evol. Microbiol.">
        <title>The Global Catalogue of Microorganisms (GCM) 10K type strain sequencing project: providing services to taxonomists for standard genome sequencing and annotation.</title>
        <authorList>
            <consortium name="The Broad Institute Genomics Platform"/>
            <consortium name="The Broad Institute Genome Sequencing Center for Infectious Disease"/>
            <person name="Wu L."/>
            <person name="Ma J."/>
        </authorList>
    </citation>
    <scope>NUCLEOTIDE SEQUENCE [LARGE SCALE GENOMIC DNA]</scope>
    <source>
        <strain evidence="5">KACC 11904</strain>
    </source>
</reference>
<dbReference type="Pfam" id="PF03323">
    <property type="entry name" value="GerA"/>
    <property type="match status" value="1"/>
</dbReference>
<evidence type="ECO:0000256" key="3">
    <source>
        <dbReference type="SAM" id="Phobius"/>
    </source>
</evidence>
<comment type="similarity">
    <text evidence="1">Belongs to the GerABKA family.</text>
</comment>
<dbReference type="PANTHER" id="PTHR22550:SF5">
    <property type="entry name" value="LEUCINE ZIPPER PROTEIN 4"/>
    <property type="match status" value="1"/>
</dbReference>
<evidence type="ECO:0000256" key="1">
    <source>
        <dbReference type="ARBA" id="ARBA00005278"/>
    </source>
</evidence>
<dbReference type="InterPro" id="IPR050768">
    <property type="entry name" value="UPF0353/GerABKA_families"/>
</dbReference>
<feature type="transmembrane region" description="Helical" evidence="3">
    <location>
        <begin position="407"/>
        <end position="430"/>
    </location>
</feature>
<keyword evidence="3" id="KW-1133">Transmembrane helix</keyword>